<comment type="similarity">
    <text evidence="11">Belongs to the tRNA nucleotidyltransferase/poly(A) polymerase family. Bacterial CCA-adding enzyme type 3 subfamily.</text>
</comment>
<dbReference type="InterPro" id="IPR043519">
    <property type="entry name" value="NT_sf"/>
</dbReference>
<dbReference type="NCBIfam" id="NF009814">
    <property type="entry name" value="PRK13299.1"/>
    <property type="match status" value="1"/>
</dbReference>
<dbReference type="InterPro" id="IPR002646">
    <property type="entry name" value="PolA_pol_head_dom"/>
</dbReference>
<dbReference type="AlphaFoldDB" id="A0A0R1Z0C1"/>
<feature type="binding site" evidence="11">
    <location>
        <position position="172"/>
    </location>
    <ligand>
        <name>ATP</name>
        <dbReference type="ChEBI" id="CHEBI:30616"/>
    </ligand>
</feature>
<dbReference type="PATRIC" id="fig|1423784.4.peg.276"/>
<dbReference type="EMBL" id="AZGK01000001">
    <property type="protein sequence ID" value="KRM47797.1"/>
    <property type="molecule type" value="Genomic_DNA"/>
</dbReference>
<dbReference type="Pfam" id="PF12627">
    <property type="entry name" value="PolyA_pol_RNAbd"/>
    <property type="match status" value="1"/>
</dbReference>
<keyword evidence="7 11" id="KW-0692">RNA repair</keyword>
<dbReference type="Pfam" id="PF13735">
    <property type="entry name" value="tRNA_NucTran2_2"/>
    <property type="match status" value="1"/>
</dbReference>
<evidence type="ECO:0000256" key="5">
    <source>
        <dbReference type="ARBA" id="ARBA00022723"/>
    </source>
</evidence>
<dbReference type="EC" id="2.7.7.72" evidence="11"/>
<keyword evidence="5 11" id="KW-0479">Metal-binding</keyword>
<proteinExistence type="inferred from homology"/>
<feature type="binding site" evidence="11">
    <location>
        <position position="169"/>
    </location>
    <ligand>
        <name>ATP</name>
        <dbReference type="ChEBI" id="CHEBI:30616"/>
    </ligand>
</feature>
<keyword evidence="4 11" id="KW-0548">Nucleotidyltransferase</keyword>
<feature type="binding site" evidence="11">
    <location>
        <position position="172"/>
    </location>
    <ligand>
        <name>CTP</name>
        <dbReference type="ChEBI" id="CHEBI:37563"/>
    </ligand>
</feature>
<dbReference type="GO" id="GO:0000049">
    <property type="term" value="F:tRNA binding"/>
    <property type="evidence" value="ECO:0007669"/>
    <property type="project" value="UniProtKB-UniRule"/>
</dbReference>
<evidence type="ECO:0000256" key="2">
    <source>
        <dbReference type="ARBA" id="ARBA00022679"/>
    </source>
</evidence>
<reference evidence="15 16" key="1">
    <citation type="journal article" date="2015" name="Genome Announc.">
        <title>Expanding the biotechnology potential of lactobacilli through comparative genomics of 213 strains and associated genera.</title>
        <authorList>
            <person name="Sun Z."/>
            <person name="Harris H.M."/>
            <person name="McCann A."/>
            <person name="Guo C."/>
            <person name="Argimon S."/>
            <person name="Zhang W."/>
            <person name="Yang X."/>
            <person name="Jeffery I.B."/>
            <person name="Cooney J.C."/>
            <person name="Kagawa T.F."/>
            <person name="Liu W."/>
            <person name="Song Y."/>
            <person name="Salvetti E."/>
            <person name="Wrobel A."/>
            <person name="Rasinkangas P."/>
            <person name="Parkhill J."/>
            <person name="Rea M.C."/>
            <person name="O'Sullivan O."/>
            <person name="Ritari J."/>
            <person name="Douillard F.P."/>
            <person name="Paul Ross R."/>
            <person name="Yang R."/>
            <person name="Briner A.E."/>
            <person name="Felis G.E."/>
            <person name="de Vos W.M."/>
            <person name="Barrangou R."/>
            <person name="Klaenhammer T.R."/>
            <person name="Caufield P.W."/>
            <person name="Cui Y."/>
            <person name="Zhang H."/>
            <person name="O'Toole P.W."/>
        </authorList>
    </citation>
    <scope>NUCLEOTIDE SEQUENCE [LARGE SCALE GENOMIC DNA]</scope>
    <source>
        <strain evidence="15 16">DSM 5707</strain>
    </source>
</reference>
<feature type="domain" description="Poly A polymerase head" evidence="12">
    <location>
        <begin position="31"/>
        <end position="150"/>
    </location>
</feature>
<gene>
    <name evidence="11" type="primary">cca</name>
    <name evidence="15" type="ORF">FC51_GL000278</name>
</gene>
<dbReference type="Gene3D" id="1.10.246.80">
    <property type="match status" value="1"/>
</dbReference>
<evidence type="ECO:0000256" key="1">
    <source>
        <dbReference type="ARBA" id="ARBA00001946"/>
    </source>
</evidence>
<comment type="miscellaneous">
    <text evidence="11">A single active site specifically recognizes both ATP and CTP and is responsible for their addition.</text>
</comment>
<feature type="binding site" evidence="11">
    <location>
        <position position="39"/>
    </location>
    <ligand>
        <name>ATP</name>
        <dbReference type="ChEBI" id="CHEBI:30616"/>
    </ligand>
</feature>
<evidence type="ECO:0000313" key="15">
    <source>
        <dbReference type="EMBL" id="KRM47797.1"/>
    </source>
</evidence>
<sequence length="403" mass="45222">MAMIVRIVEIPTEFKEALPILQKIEAAGYEAYFVGGSVRDTILKRPIHDVDIATSAYPSEVKELFKKTVDTGIEHGTVMILDHGTGYEVTTFRTESGYQDYRRPDKVTFVRSLKEDLKRRDFTINALALSESGQVFDLFGGLADMQHHIIKAVGDPNERFNEDALRMMRAVRFASQLDFQIESETLQGIARHSRLLEKIAVERCHSEFVKMMLGVAAQNGLNVMLDTGLDRHVPVLGEHEQALKQLANSPLSLQNEVQVWSLLAFTFGFSRGQISSFLKKWKTANKIINDVILTTELLFAIKKQQVTNWLLYQTGAANITNAIDVFGPLPETQTLMSRYAELPIKTKKQLQITGGQLIQQGVLQPGPELGKILDYLERAVVDGQIPNNFDDLKAAAVNFLNED</sequence>
<evidence type="ECO:0000256" key="3">
    <source>
        <dbReference type="ARBA" id="ARBA00022694"/>
    </source>
</evidence>
<dbReference type="Gene3D" id="1.10.110.30">
    <property type="match status" value="1"/>
</dbReference>
<name>A0A0R1Z0C1_9LACO</name>
<dbReference type="SUPFAM" id="SSF81301">
    <property type="entry name" value="Nucleotidyltransferase"/>
    <property type="match status" value="1"/>
</dbReference>
<dbReference type="Proteomes" id="UP000051957">
    <property type="component" value="Unassembled WGS sequence"/>
</dbReference>
<comment type="cofactor">
    <cofactor evidence="1 11">
        <name>Mg(2+)</name>
        <dbReference type="ChEBI" id="CHEBI:18420"/>
    </cofactor>
</comment>
<evidence type="ECO:0000256" key="11">
    <source>
        <dbReference type="HAMAP-Rule" id="MF_01263"/>
    </source>
</evidence>
<evidence type="ECO:0000313" key="16">
    <source>
        <dbReference type="Proteomes" id="UP000051957"/>
    </source>
</evidence>
<feature type="domain" description="tRNA nucleotidyltransferase/poly(A) polymerase RNA and SrmB- binding" evidence="13">
    <location>
        <begin position="178"/>
        <end position="234"/>
    </location>
</feature>
<feature type="domain" description="CCA-adding enzyme C-terminal" evidence="14">
    <location>
        <begin position="252"/>
        <end position="392"/>
    </location>
</feature>
<dbReference type="PANTHER" id="PTHR46173:SF1">
    <property type="entry name" value="CCA TRNA NUCLEOTIDYLTRANSFERASE 1, MITOCHONDRIAL"/>
    <property type="match status" value="1"/>
</dbReference>
<feature type="binding site" evidence="11">
    <location>
        <position position="169"/>
    </location>
    <ligand>
        <name>CTP</name>
        <dbReference type="ChEBI" id="CHEBI:37563"/>
    </ligand>
</feature>
<feature type="binding site" evidence="11">
    <location>
        <position position="166"/>
    </location>
    <ligand>
        <name>CTP</name>
        <dbReference type="ChEBI" id="CHEBI:37563"/>
    </ligand>
</feature>
<feature type="binding site" evidence="11">
    <location>
        <position position="120"/>
    </location>
    <ligand>
        <name>ATP</name>
        <dbReference type="ChEBI" id="CHEBI:30616"/>
    </ligand>
</feature>
<evidence type="ECO:0000256" key="4">
    <source>
        <dbReference type="ARBA" id="ARBA00022695"/>
    </source>
</evidence>
<dbReference type="CDD" id="cd05398">
    <property type="entry name" value="NT_ClassII-CCAase"/>
    <property type="match status" value="1"/>
</dbReference>
<evidence type="ECO:0000256" key="9">
    <source>
        <dbReference type="ARBA" id="ARBA00022842"/>
    </source>
</evidence>
<evidence type="ECO:0000256" key="8">
    <source>
        <dbReference type="ARBA" id="ARBA00022840"/>
    </source>
</evidence>
<comment type="catalytic activity">
    <reaction evidence="11">
        <text>a tRNA precursor + 2 CTP + ATP = a tRNA with a 3' CCA end + 3 diphosphate</text>
        <dbReference type="Rhea" id="RHEA:14433"/>
        <dbReference type="Rhea" id="RHEA-COMP:10465"/>
        <dbReference type="Rhea" id="RHEA-COMP:10468"/>
        <dbReference type="ChEBI" id="CHEBI:30616"/>
        <dbReference type="ChEBI" id="CHEBI:33019"/>
        <dbReference type="ChEBI" id="CHEBI:37563"/>
        <dbReference type="ChEBI" id="CHEBI:74896"/>
        <dbReference type="ChEBI" id="CHEBI:83071"/>
        <dbReference type="EC" id="2.7.7.72"/>
    </reaction>
</comment>
<comment type="function">
    <text evidence="11">Catalyzes the addition and repair of the essential 3'-terminal CCA sequence in tRNAs without using a nucleic acid template. Adds these three nucleotides in the order of C, C, and A to the tRNA nucleotide-73, using CTP and ATP as substrates and producing inorganic pyrophosphate. tRNA 3'-terminal CCA addition is required both for tRNA processing and repair. Also involved in tRNA surveillance by mediating tandem CCA addition to generate a CCACCA at the 3' terminus of unstable tRNAs. While stable tRNAs receive only 3'-terminal CCA, unstable tRNAs are marked with CCACCA and rapidly degraded.</text>
</comment>
<keyword evidence="10 11" id="KW-0694">RNA-binding</keyword>
<dbReference type="Gene3D" id="3.30.460.10">
    <property type="entry name" value="Beta Polymerase, domain 2"/>
    <property type="match status" value="1"/>
</dbReference>
<evidence type="ECO:0000259" key="13">
    <source>
        <dbReference type="Pfam" id="PF12627"/>
    </source>
</evidence>
<dbReference type="PANTHER" id="PTHR46173">
    <property type="entry name" value="CCA TRNA NUCLEOTIDYLTRANSFERASE 1, MITOCHONDRIAL"/>
    <property type="match status" value="1"/>
</dbReference>
<evidence type="ECO:0000256" key="10">
    <source>
        <dbReference type="ARBA" id="ARBA00022884"/>
    </source>
</evidence>
<dbReference type="Gene3D" id="1.20.58.560">
    <property type="match status" value="1"/>
</dbReference>
<protein>
    <recommendedName>
        <fullName evidence="11">CCA-adding enzyme</fullName>
        <ecNumber evidence="11">2.7.7.72</ecNumber>
    </recommendedName>
    <alternativeName>
        <fullName evidence="11">CCA tRNA nucleotidyltransferase</fullName>
    </alternativeName>
    <alternativeName>
        <fullName evidence="11">tRNA CCA-pyrophosphorylase</fullName>
    </alternativeName>
    <alternativeName>
        <fullName evidence="11">tRNA adenylyl-/cytidylyl- transferase</fullName>
    </alternativeName>
    <alternativeName>
        <fullName evidence="11">tRNA nucleotidyltransferase</fullName>
    </alternativeName>
    <alternativeName>
        <fullName evidence="11">tRNA-NT</fullName>
    </alternativeName>
</protein>
<dbReference type="SUPFAM" id="SSF81891">
    <property type="entry name" value="Poly A polymerase C-terminal region-like"/>
    <property type="match status" value="1"/>
</dbReference>
<feature type="binding site" evidence="11">
    <location>
        <position position="163"/>
    </location>
    <ligand>
        <name>CTP</name>
        <dbReference type="ChEBI" id="CHEBI:37563"/>
    </ligand>
</feature>
<dbReference type="GO" id="GO:0160016">
    <property type="term" value="F:CCACCA tRNA nucleotidyltransferase activity"/>
    <property type="evidence" value="ECO:0007669"/>
    <property type="project" value="RHEA"/>
</dbReference>
<keyword evidence="2 11" id="KW-0808">Transferase</keyword>
<evidence type="ECO:0000256" key="7">
    <source>
        <dbReference type="ARBA" id="ARBA00022800"/>
    </source>
</evidence>
<dbReference type="GO" id="GO:0005524">
    <property type="term" value="F:ATP binding"/>
    <property type="evidence" value="ECO:0007669"/>
    <property type="project" value="UniProtKB-UniRule"/>
</dbReference>
<feature type="binding site" evidence="11">
    <location>
        <position position="36"/>
    </location>
    <ligand>
        <name>ATP</name>
        <dbReference type="ChEBI" id="CHEBI:30616"/>
    </ligand>
</feature>
<comment type="subunit">
    <text evidence="11">Homodimer.</text>
</comment>
<evidence type="ECO:0000259" key="12">
    <source>
        <dbReference type="Pfam" id="PF01743"/>
    </source>
</evidence>
<dbReference type="GO" id="GO:0000287">
    <property type="term" value="F:magnesium ion binding"/>
    <property type="evidence" value="ECO:0007669"/>
    <property type="project" value="UniProtKB-UniRule"/>
</dbReference>
<dbReference type="InterPro" id="IPR023068">
    <property type="entry name" value="CCA-adding_enz_firmicutes"/>
</dbReference>
<accession>A0A0R1Z0C1</accession>
<dbReference type="InterPro" id="IPR032828">
    <property type="entry name" value="PolyA_RNA-bd"/>
</dbReference>
<dbReference type="HAMAP" id="MF_01263">
    <property type="entry name" value="CCA_bact_type3"/>
    <property type="match status" value="1"/>
</dbReference>
<feature type="binding site" evidence="11">
    <location>
        <position position="51"/>
    </location>
    <ligand>
        <name>Mg(2+)</name>
        <dbReference type="ChEBI" id="CHEBI:18420"/>
    </ligand>
</feature>
<comment type="catalytic activity">
    <reaction evidence="11">
        <text>a tRNA with a 3' CCA end + 2 CTP + ATP = a tRNA with a 3' CCACCA end + 3 diphosphate</text>
        <dbReference type="Rhea" id="RHEA:76235"/>
        <dbReference type="Rhea" id="RHEA-COMP:10468"/>
        <dbReference type="Rhea" id="RHEA-COMP:18655"/>
        <dbReference type="ChEBI" id="CHEBI:30616"/>
        <dbReference type="ChEBI" id="CHEBI:33019"/>
        <dbReference type="ChEBI" id="CHEBI:37563"/>
        <dbReference type="ChEBI" id="CHEBI:83071"/>
        <dbReference type="ChEBI" id="CHEBI:195187"/>
    </reaction>
</comment>
<dbReference type="InterPro" id="IPR050264">
    <property type="entry name" value="Bact_CCA-adding_enz_type3_sf"/>
</dbReference>
<evidence type="ECO:0000256" key="6">
    <source>
        <dbReference type="ARBA" id="ARBA00022741"/>
    </source>
</evidence>
<organism evidence="15 16">
    <name type="scientific">Lentilactobacillus parabuchneri DSM 5707 = NBRC 107865</name>
    <dbReference type="NCBI Taxonomy" id="1423784"/>
    <lineage>
        <taxon>Bacteria</taxon>
        <taxon>Bacillati</taxon>
        <taxon>Bacillota</taxon>
        <taxon>Bacilli</taxon>
        <taxon>Lactobacillales</taxon>
        <taxon>Lactobacillaceae</taxon>
        <taxon>Lentilactobacillus</taxon>
    </lineage>
</organism>
<feature type="binding site" evidence="11">
    <location>
        <position position="36"/>
    </location>
    <ligand>
        <name>CTP</name>
        <dbReference type="ChEBI" id="CHEBI:37563"/>
    </ligand>
</feature>
<keyword evidence="6 11" id="KW-0547">Nucleotide-binding</keyword>
<evidence type="ECO:0000259" key="14">
    <source>
        <dbReference type="Pfam" id="PF13735"/>
    </source>
</evidence>
<dbReference type="GO" id="GO:0001680">
    <property type="term" value="P:tRNA 3'-terminal CCA addition"/>
    <property type="evidence" value="ECO:0007669"/>
    <property type="project" value="UniProtKB-UniRule"/>
</dbReference>
<keyword evidence="8 11" id="KW-0067">ATP-binding</keyword>
<feature type="binding site" evidence="11">
    <location>
        <position position="120"/>
    </location>
    <ligand>
        <name>CTP</name>
        <dbReference type="ChEBI" id="CHEBI:37563"/>
    </ligand>
</feature>
<dbReference type="InterPro" id="IPR032810">
    <property type="entry name" value="CCA-adding_enz_C"/>
</dbReference>
<comment type="caution">
    <text evidence="15">The sequence shown here is derived from an EMBL/GenBank/DDBJ whole genome shotgun (WGS) entry which is preliminary data.</text>
</comment>
<feature type="binding site" evidence="11">
    <location>
        <position position="39"/>
    </location>
    <ligand>
        <name>CTP</name>
        <dbReference type="ChEBI" id="CHEBI:37563"/>
    </ligand>
</feature>
<keyword evidence="9 11" id="KW-0460">Magnesium</keyword>
<dbReference type="GO" id="GO:0042245">
    <property type="term" value="P:RNA repair"/>
    <property type="evidence" value="ECO:0007669"/>
    <property type="project" value="UniProtKB-KW"/>
</dbReference>
<keyword evidence="3 11" id="KW-0819">tRNA processing</keyword>
<feature type="binding site" evidence="11">
    <location>
        <position position="49"/>
    </location>
    <ligand>
        <name>Mg(2+)</name>
        <dbReference type="ChEBI" id="CHEBI:18420"/>
    </ligand>
</feature>
<feature type="binding site" evidence="11">
    <location>
        <position position="166"/>
    </location>
    <ligand>
        <name>ATP</name>
        <dbReference type="ChEBI" id="CHEBI:30616"/>
    </ligand>
</feature>
<dbReference type="GO" id="GO:0004810">
    <property type="term" value="F:CCA tRNA nucleotidyltransferase activity"/>
    <property type="evidence" value="ECO:0007669"/>
    <property type="project" value="UniProtKB-UniRule"/>
</dbReference>
<dbReference type="Pfam" id="PF01743">
    <property type="entry name" value="PolyA_pol"/>
    <property type="match status" value="1"/>
</dbReference>
<feature type="binding site" evidence="11">
    <location>
        <position position="163"/>
    </location>
    <ligand>
        <name>ATP</name>
        <dbReference type="ChEBI" id="CHEBI:30616"/>
    </ligand>
</feature>